<keyword evidence="1" id="KW-1133">Transmembrane helix</keyword>
<accession>A0A9P4UV13</accession>
<feature type="transmembrane region" description="Helical" evidence="1">
    <location>
        <begin position="198"/>
        <end position="217"/>
    </location>
</feature>
<dbReference type="EMBL" id="MU003765">
    <property type="protein sequence ID" value="KAF2726298.1"/>
    <property type="molecule type" value="Genomic_DNA"/>
</dbReference>
<dbReference type="OrthoDB" id="3597048at2759"/>
<name>A0A9P4UV13_9PEZI</name>
<dbReference type="AlphaFoldDB" id="A0A9P4UV13"/>
<keyword evidence="1" id="KW-0812">Transmembrane</keyword>
<organism evidence="2 3">
    <name type="scientific">Polychaeton citri CBS 116435</name>
    <dbReference type="NCBI Taxonomy" id="1314669"/>
    <lineage>
        <taxon>Eukaryota</taxon>
        <taxon>Fungi</taxon>
        <taxon>Dikarya</taxon>
        <taxon>Ascomycota</taxon>
        <taxon>Pezizomycotina</taxon>
        <taxon>Dothideomycetes</taxon>
        <taxon>Dothideomycetidae</taxon>
        <taxon>Capnodiales</taxon>
        <taxon>Capnodiaceae</taxon>
        <taxon>Polychaeton</taxon>
    </lineage>
</organism>
<evidence type="ECO:0000313" key="3">
    <source>
        <dbReference type="Proteomes" id="UP000799441"/>
    </source>
</evidence>
<reference evidence="2" key="1">
    <citation type="journal article" date="2020" name="Stud. Mycol.">
        <title>101 Dothideomycetes genomes: a test case for predicting lifestyles and emergence of pathogens.</title>
        <authorList>
            <person name="Haridas S."/>
            <person name="Albert R."/>
            <person name="Binder M."/>
            <person name="Bloem J."/>
            <person name="Labutti K."/>
            <person name="Salamov A."/>
            <person name="Andreopoulos B."/>
            <person name="Baker S."/>
            <person name="Barry K."/>
            <person name="Bills G."/>
            <person name="Bluhm B."/>
            <person name="Cannon C."/>
            <person name="Castanera R."/>
            <person name="Culley D."/>
            <person name="Daum C."/>
            <person name="Ezra D."/>
            <person name="Gonzalez J."/>
            <person name="Henrissat B."/>
            <person name="Kuo A."/>
            <person name="Liang C."/>
            <person name="Lipzen A."/>
            <person name="Lutzoni F."/>
            <person name="Magnuson J."/>
            <person name="Mondo S."/>
            <person name="Nolan M."/>
            <person name="Ohm R."/>
            <person name="Pangilinan J."/>
            <person name="Park H.-J."/>
            <person name="Ramirez L."/>
            <person name="Alfaro M."/>
            <person name="Sun H."/>
            <person name="Tritt A."/>
            <person name="Yoshinaga Y."/>
            <person name="Zwiers L.-H."/>
            <person name="Turgeon B."/>
            <person name="Goodwin S."/>
            <person name="Spatafora J."/>
            <person name="Crous P."/>
            <person name="Grigoriev I."/>
        </authorList>
    </citation>
    <scope>NUCLEOTIDE SEQUENCE</scope>
    <source>
        <strain evidence="2">CBS 116435</strain>
    </source>
</reference>
<gene>
    <name evidence="2" type="ORF">K431DRAFT_280329</name>
</gene>
<comment type="caution">
    <text evidence="2">The sequence shown here is derived from an EMBL/GenBank/DDBJ whole genome shotgun (WGS) entry which is preliminary data.</text>
</comment>
<protein>
    <submittedName>
        <fullName evidence="2">Uncharacterized protein</fullName>
    </submittedName>
</protein>
<evidence type="ECO:0000256" key="1">
    <source>
        <dbReference type="SAM" id="Phobius"/>
    </source>
</evidence>
<evidence type="ECO:0000313" key="2">
    <source>
        <dbReference type="EMBL" id="KAF2726298.1"/>
    </source>
</evidence>
<dbReference type="Proteomes" id="UP000799441">
    <property type="component" value="Unassembled WGS sequence"/>
</dbReference>
<feature type="transmembrane region" description="Helical" evidence="1">
    <location>
        <begin position="110"/>
        <end position="131"/>
    </location>
</feature>
<keyword evidence="3" id="KW-1185">Reference proteome</keyword>
<sequence>MARISLLLYGAIALLMVDSIIEISFISSMVAWLHNRAGKAFNISYNGSKFSLHGKPEFLLVDQGHTSNGAAGTAFVVVGLGGILSLFLRNHAEKKHGGRAIGFTAFLYKFWLYFSPVSAVYTLAALIYTFVLTYNHDGQTIDLSVASRLHNRPYPNYVGYPLQEWTPENWFTAVLKLDLADKGDRGDIQQHLNVMKGWRWNLIPMFLIGVVVSALAFTESRARRRETQQKMLTTFEVQAKSGKA</sequence>
<proteinExistence type="predicted"/>
<keyword evidence="1" id="KW-0472">Membrane</keyword>
<feature type="transmembrane region" description="Helical" evidence="1">
    <location>
        <begin position="69"/>
        <end position="89"/>
    </location>
</feature>